<feature type="binding site" evidence="7">
    <location>
        <position position="127"/>
    </location>
    <ligand>
        <name>Zn(2+)</name>
        <dbReference type="ChEBI" id="CHEBI:29105"/>
        <label>2</label>
    </ligand>
</feature>
<dbReference type="Pfam" id="PF07687">
    <property type="entry name" value="M20_dimer"/>
    <property type="match status" value="1"/>
</dbReference>
<dbReference type="GO" id="GO:0016813">
    <property type="term" value="F:hydrolase activity, acting on carbon-nitrogen (but not peptide) bonds, in linear amidines"/>
    <property type="evidence" value="ECO:0007669"/>
    <property type="project" value="InterPro"/>
</dbReference>
<proteinExistence type="inferred from homology"/>
<feature type="binding site" evidence="7">
    <location>
        <position position="81"/>
    </location>
    <ligand>
        <name>Zn(2+)</name>
        <dbReference type="ChEBI" id="CHEBI:29105"/>
        <label>1</label>
    </ligand>
</feature>
<evidence type="ECO:0000256" key="4">
    <source>
        <dbReference type="ARBA" id="ARBA00022723"/>
    </source>
</evidence>
<dbReference type="Gene3D" id="3.40.630.10">
    <property type="entry name" value="Zn peptidases"/>
    <property type="match status" value="1"/>
</dbReference>
<dbReference type="InterPro" id="IPR010158">
    <property type="entry name" value="Amidase_Cbmase"/>
</dbReference>
<feature type="domain" description="Peptidase M20 dimerisation" evidence="9">
    <location>
        <begin position="217"/>
        <end position="315"/>
    </location>
</feature>
<dbReference type="InterPro" id="IPR002933">
    <property type="entry name" value="Peptidase_M20"/>
</dbReference>
<evidence type="ECO:0000256" key="2">
    <source>
        <dbReference type="ARBA" id="ARBA00006153"/>
    </source>
</evidence>
<evidence type="ECO:0000313" key="11">
    <source>
        <dbReference type="Proteomes" id="UP000248066"/>
    </source>
</evidence>
<comment type="cofactor">
    <cofactor evidence="1">
        <name>Mn(2+)</name>
        <dbReference type="ChEBI" id="CHEBI:29035"/>
    </cofactor>
</comment>
<gene>
    <name evidence="10" type="ORF">CR205_11030</name>
</gene>
<keyword evidence="5 10" id="KW-0378">Hydrolase</keyword>
<reference evidence="10 11" key="1">
    <citation type="submission" date="2017-10" db="EMBL/GenBank/DDBJ databases">
        <title>Bacillus sp. nov., a halophilic bacterium isolated from a Yangshapao Lake.</title>
        <authorList>
            <person name="Wang H."/>
        </authorList>
    </citation>
    <scope>NUCLEOTIDE SEQUENCE [LARGE SCALE GENOMIC DNA]</scope>
    <source>
        <strain evidence="10 11">YSP-3</strain>
    </source>
</reference>
<keyword evidence="7" id="KW-0862">Zinc</keyword>
<sequence>MKTWIEENLKNLNQTDEMNPPEGFTRLSYTAEEWESITQFKQIAEDLGLHLKQDEAGNVIARWDPETEEGQKRSAAATGSHLDTVANGGGYDGAAGVLCGLGAVKMLKDQGFSPQRPIEVICFISEESARFGVSTIGSKAMAGLLDPDKLKDVADKDGVTVKEAVEFRGFNWDRITSAEREEEEIYSFLELHIEQGTRVQDAGADFGAVTAIACPIRLNVTVTGRAGHTGTTPMDRRHDALVSAAPLITFVSERAKALSAEKDLPVVATCSTIELKPNVMNVIPGTAEIGIDIRSVDDNLKEELEQEVYEKCREIEETFQVKVTTEKLVHNPSITLEPKVFETIRDTGKSAGYKPLTLESGAGHDVMNMQAKWPSGLLFIPCRDGLSHHPDEHAELEDLVMGVKLIAAYLEKETGE</sequence>
<feature type="binding site" evidence="8">
    <location>
        <position position="294"/>
    </location>
    <ligand>
        <name>allantoate</name>
        <dbReference type="ChEBI" id="CHEBI:17536"/>
    </ligand>
</feature>
<dbReference type="AlphaFoldDB" id="A0A2W0HB18"/>
<evidence type="ECO:0000259" key="9">
    <source>
        <dbReference type="Pfam" id="PF07687"/>
    </source>
</evidence>
<comment type="cofactor">
    <cofactor evidence="7">
        <name>Zn(2+)</name>
        <dbReference type="ChEBI" id="CHEBI:29105"/>
    </cofactor>
    <text evidence="7">Binds 2 Zn(2+) ions per subunit.</text>
</comment>
<comment type="caution">
    <text evidence="10">The sequence shown here is derived from an EMBL/GenBank/DDBJ whole genome shotgun (WGS) entry which is preliminary data.</text>
</comment>
<dbReference type="PIRSF" id="PIRSF001235">
    <property type="entry name" value="Amidase_carbamoylase"/>
    <property type="match status" value="1"/>
</dbReference>
<dbReference type="Proteomes" id="UP000248066">
    <property type="component" value="Unassembled WGS sequence"/>
</dbReference>
<evidence type="ECO:0000256" key="8">
    <source>
        <dbReference type="PIRSR" id="PIRSR001235-2"/>
    </source>
</evidence>
<name>A0A2W0HB18_9BACI</name>
<comment type="similarity">
    <text evidence="2">Belongs to the peptidase M20 family.</text>
</comment>
<dbReference type="PANTHER" id="PTHR32494">
    <property type="entry name" value="ALLANTOATE DEIMINASE-RELATED"/>
    <property type="match status" value="1"/>
</dbReference>
<dbReference type="PANTHER" id="PTHR32494:SF19">
    <property type="entry name" value="ALLANTOATE DEIMINASE-RELATED"/>
    <property type="match status" value="1"/>
</dbReference>
<dbReference type="SUPFAM" id="SSF53187">
    <property type="entry name" value="Zn-dependent exopeptidases"/>
    <property type="match status" value="1"/>
</dbReference>
<feature type="binding site" evidence="7">
    <location>
        <position position="92"/>
    </location>
    <ligand>
        <name>Zn(2+)</name>
        <dbReference type="ChEBI" id="CHEBI:29105"/>
        <label>2</label>
    </ligand>
</feature>
<evidence type="ECO:0000256" key="5">
    <source>
        <dbReference type="ARBA" id="ARBA00022801"/>
    </source>
</evidence>
<dbReference type="InterPro" id="IPR036264">
    <property type="entry name" value="Bact_exopeptidase_dim_dom"/>
</dbReference>
<feature type="binding site" evidence="7">
    <location>
        <position position="388"/>
    </location>
    <ligand>
        <name>Zn(2+)</name>
        <dbReference type="ChEBI" id="CHEBI:29105"/>
        <label>2</label>
    </ligand>
</feature>
<dbReference type="SUPFAM" id="SSF55031">
    <property type="entry name" value="Bacterial exopeptidase dimerisation domain"/>
    <property type="match status" value="1"/>
</dbReference>
<dbReference type="RefSeq" id="WP_110519497.1">
    <property type="nucleotide sequence ID" value="NZ_PDOF01000001.1"/>
</dbReference>
<evidence type="ECO:0000256" key="7">
    <source>
        <dbReference type="PIRSR" id="PIRSR001235-1"/>
    </source>
</evidence>
<keyword evidence="6" id="KW-0464">Manganese</keyword>
<dbReference type="OrthoDB" id="9808195at2"/>
<dbReference type="InterPro" id="IPR011650">
    <property type="entry name" value="Peptidase_M20_dimer"/>
</dbReference>
<dbReference type="NCBIfam" id="TIGR01879">
    <property type="entry name" value="hydantase"/>
    <property type="match status" value="1"/>
</dbReference>
<comment type="subunit">
    <text evidence="3">Homodimer.</text>
</comment>
<accession>A0A2W0HB18</accession>
<dbReference type="Pfam" id="PF01546">
    <property type="entry name" value="Peptidase_M20"/>
    <property type="match status" value="1"/>
</dbReference>
<dbReference type="CDD" id="cd03884">
    <property type="entry name" value="M20_bAS"/>
    <property type="match status" value="1"/>
</dbReference>
<evidence type="ECO:0000256" key="3">
    <source>
        <dbReference type="ARBA" id="ARBA00011738"/>
    </source>
</evidence>
<feature type="binding site" evidence="7">
    <location>
        <position position="92"/>
    </location>
    <ligand>
        <name>Zn(2+)</name>
        <dbReference type="ChEBI" id="CHEBI:29105"/>
        <label>1</label>
    </ligand>
</feature>
<dbReference type="GO" id="GO:0046872">
    <property type="term" value="F:metal ion binding"/>
    <property type="evidence" value="ECO:0007669"/>
    <property type="project" value="UniProtKB-KW"/>
</dbReference>
<keyword evidence="11" id="KW-1185">Reference proteome</keyword>
<organism evidence="10 11">
    <name type="scientific">Alteribacter lacisalsi</name>
    <dbReference type="NCBI Taxonomy" id="2045244"/>
    <lineage>
        <taxon>Bacteria</taxon>
        <taxon>Bacillati</taxon>
        <taxon>Bacillota</taxon>
        <taxon>Bacilli</taxon>
        <taxon>Bacillales</taxon>
        <taxon>Bacillaceae</taxon>
        <taxon>Alteribacter</taxon>
    </lineage>
</organism>
<keyword evidence="4 7" id="KW-0479">Metal-binding</keyword>
<dbReference type="Gene3D" id="3.30.70.360">
    <property type="match status" value="1"/>
</dbReference>
<evidence type="ECO:0000256" key="6">
    <source>
        <dbReference type="ARBA" id="ARBA00023211"/>
    </source>
</evidence>
<feature type="binding site" evidence="7">
    <location>
        <position position="192"/>
    </location>
    <ligand>
        <name>Zn(2+)</name>
        <dbReference type="ChEBI" id="CHEBI:29105"/>
        <label>1</label>
    </ligand>
</feature>
<evidence type="ECO:0000256" key="1">
    <source>
        <dbReference type="ARBA" id="ARBA00001936"/>
    </source>
</evidence>
<feature type="binding site" evidence="8">
    <location>
        <position position="281"/>
    </location>
    <ligand>
        <name>allantoate</name>
        <dbReference type="ChEBI" id="CHEBI:17536"/>
    </ligand>
</feature>
<dbReference type="EMBL" id="PDOF01000001">
    <property type="protein sequence ID" value="PYZ99063.1"/>
    <property type="molecule type" value="Genomic_DNA"/>
</dbReference>
<feature type="binding site" evidence="8">
    <location>
        <position position="217"/>
    </location>
    <ligand>
        <name>allantoate</name>
        <dbReference type="ChEBI" id="CHEBI:17536"/>
    </ligand>
</feature>
<evidence type="ECO:0000313" key="10">
    <source>
        <dbReference type="EMBL" id="PYZ99063.1"/>
    </source>
</evidence>
<protein>
    <submittedName>
        <fullName evidence="10">Zn-dependent hydrolase</fullName>
    </submittedName>
</protein>